<keyword evidence="2 5" id="KW-0812">Transmembrane</keyword>
<gene>
    <name evidence="6" type="ORF">PsYK624_014180</name>
</gene>
<accession>A0A9P3G081</accession>
<name>A0A9P3G081_9APHY</name>
<dbReference type="PANTHER" id="PTHR35371">
    <property type="entry name" value="INNER MEMBRANE PROTEIN"/>
    <property type="match status" value="1"/>
</dbReference>
<feature type="transmembrane region" description="Helical" evidence="5">
    <location>
        <begin position="12"/>
        <end position="31"/>
    </location>
</feature>
<evidence type="ECO:0000256" key="2">
    <source>
        <dbReference type="ARBA" id="ARBA00022692"/>
    </source>
</evidence>
<evidence type="ECO:0000256" key="3">
    <source>
        <dbReference type="ARBA" id="ARBA00022989"/>
    </source>
</evidence>
<dbReference type="PANTHER" id="PTHR35371:SF1">
    <property type="entry name" value="BLR7753 PROTEIN"/>
    <property type="match status" value="1"/>
</dbReference>
<keyword evidence="3 5" id="KW-1133">Transmembrane helix</keyword>
<dbReference type="AlphaFoldDB" id="A0A9P3G081"/>
<protein>
    <submittedName>
        <fullName evidence="6">MAPEG family protein</fullName>
    </submittedName>
</protein>
<reference evidence="6 7" key="1">
    <citation type="submission" date="2021-08" db="EMBL/GenBank/DDBJ databases">
        <title>Draft Genome Sequence of Phanerochaete sordida strain YK-624.</title>
        <authorList>
            <person name="Mori T."/>
            <person name="Dohra H."/>
            <person name="Suzuki T."/>
            <person name="Kawagishi H."/>
            <person name="Hirai H."/>
        </authorList>
    </citation>
    <scope>NUCLEOTIDE SEQUENCE [LARGE SCALE GENOMIC DNA]</scope>
    <source>
        <strain evidence="6 7">YK-624</strain>
    </source>
</reference>
<dbReference type="GO" id="GO:0016020">
    <property type="term" value="C:membrane"/>
    <property type="evidence" value="ECO:0007669"/>
    <property type="project" value="UniProtKB-SubCell"/>
</dbReference>
<keyword evidence="4 5" id="KW-0472">Membrane</keyword>
<evidence type="ECO:0000313" key="6">
    <source>
        <dbReference type="EMBL" id="GJE85339.1"/>
    </source>
</evidence>
<comment type="subcellular location">
    <subcellularLocation>
        <location evidence="1">Membrane</location>
    </subcellularLocation>
</comment>
<dbReference type="OrthoDB" id="2794195at2759"/>
<evidence type="ECO:0000256" key="4">
    <source>
        <dbReference type="ARBA" id="ARBA00023136"/>
    </source>
</evidence>
<dbReference type="Pfam" id="PF01124">
    <property type="entry name" value="MAPEG"/>
    <property type="match status" value="1"/>
</dbReference>
<organism evidence="6 7">
    <name type="scientific">Phanerochaete sordida</name>
    <dbReference type="NCBI Taxonomy" id="48140"/>
    <lineage>
        <taxon>Eukaryota</taxon>
        <taxon>Fungi</taxon>
        <taxon>Dikarya</taxon>
        <taxon>Basidiomycota</taxon>
        <taxon>Agaricomycotina</taxon>
        <taxon>Agaricomycetes</taxon>
        <taxon>Polyporales</taxon>
        <taxon>Phanerochaetaceae</taxon>
        <taxon>Phanerochaete</taxon>
    </lineage>
</organism>
<sequence length="155" mass="17174">MPFSLDTPGLALYSIPAVWFTAFYPSFIRFIQMSNTIGYNNVLPRANMARLKDNQKLDQATRDRLARMIGAHENGMENLPLWIGAVLAGYIAGLPHSTLNTFALGYVGLRVLYNFIYINHTSEAVSNLRSLTFFTGLAFPLTLLVKSANKLAASV</sequence>
<evidence type="ECO:0000256" key="5">
    <source>
        <dbReference type="SAM" id="Phobius"/>
    </source>
</evidence>
<dbReference type="SUPFAM" id="SSF161084">
    <property type="entry name" value="MAPEG domain-like"/>
    <property type="match status" value="1"/>
</dbReference>
<dbReference type="InterPro" id="IPR001129">
    <property type="entry name" value="Membr-assoc_MAPEG"/>
</dbReference>
<dbReference type="EMBL" id="BPQB01000002">
    <property type="protein sequence ID" value="GJE85339.1"/>
    <property type="molecule type" value="Genomic_DNA"/>
</dbReference>
<dbReference type="InterPro" id="IPR023352">
    <property type="entry name" value="MAPEG-like_dom_sf"/>
</dbReference>
<comment type="caution">
    <text evidence="6">The sequence shown here is derived from an EMBL/GenBank/DDBJ whole genome shotgun (WGS) entry which is preliminary data.</text>
</comment>
<dbReference type="Gene3D" id="1.20.120.550">
    <property type="entry name" value="Membrane associated eicosanoid/glutathione metabolism-like domain"/>
    <property type="match status" value="1"/>
</dbReference>
<keyword evidence="7" id="KW-1185">Reference proteome</keyword>
<proteinExistence type="predicted"/>
<evidence type="ECO:0000256" key="1">
    <source>
        <dbReference type="ARBA" id="ARBA00004370"/>
    </source>
</evidence>
<dbReference type="Proteomes" id="UP000703269">
    <property type="component" value="Unassembled WGS sequence"/>
</dbReference>
<evidence type="ECO:0000313" key="7">
    <source>
        <dbReference type="Proteomes" id="UP000703269"/>
    </source>
</evidence>